<dbReference type="RefSeq" id="WP_194371058.1">
    <property type="nucleotide sequence ID" value="NZ_CP054492.1"/>
</dbReference>
<dbReference type="Proteomes" id="UP000593994">
    <property type="component" value="Chromosome"/>
</dbReference>
<evidence type="ECO:0000313" key="2">
    <source>
        <dbReference type="Proteomes" id="UP000593994"/>
    </source>
</evidence>
<organism evidence="1 2">
    <name type="scientific">Candidatus Sulfurimonas baltica</name>
    <dbReference type="NCBI Taxonomy" id="2740404"/>
    <lineage>
        <taxon>Bacteria</taxon>
        <taxon>Pseudomonadati</taxon>
        <taxon>Campylobacterota</taxon>
        <taxon>Epsilonproteobacteria</taxon>
        <taxon>Campylobacterales</taxon>
        <taxon>Sulfurimonadaceae</taxon>
        <taxon>Sulfurimonas</taxon>
    </lineage>
</organism>
<dbReference type="AlphaFoldDB" id="A0A7S7RNN6"/>
<evidence type="ECO:0000313" key="1">
    <source>
        <dbReference type="EMBL" id="QOY52736.1"/>
    </source>
</evidence>
<accession>A0A7S7RNN6</accession>
<gene>
    <name evidence="1" type="ORF">HUE88_03360</name>
</gene>
<reference evidence="1 2" key="1">
    <citation type="submission" date="2020-05" db="EMBL/GenBank/DDBJ databases">
        <title>Sulfurimonas marisnigri, sp. nov., and Sulfurimonas baltica, sp. nov., manganese oxide reducing chemolithoautotrophs of the class Epsilonproteobacteria isolated from the pelagic redoxclines of the Black and Baltic Seas and emended description of the genus Sulfurimonas.</title>
        <authorList>
            <person name="Henkel J.V."/>
            <person name="Laudan C."/>
            <person name="Werner J."/>
            <person name="Neu T."/>
            <person name="Plewe S."/>
            <person name="Sproer C."/>
            <person name="Bunk B."/>
            <person name="Schulz-Vogt H.N."/>
        </authorList>
    </citation>
    <scope>NUCLEOTIDE SEQUENCE [LARGE SCALE GENOMIC DNA]</scope>
    <source>
        <strain evidence="1 2">GD2</strain>
    </source>
</reference>
<dbReference type="KEGG" id="sbal:HUE88_03360"/>
<name>A0A7S7RNN6_9BACT</name>
<sequence length="76" mass="9113">MKNWSETYFTRIKLTKKQHKENNVWFEKTINNLEDNRLLKVPTLGKFFNKQGKETDGYGNLKYDYFVADFSNIKVS</sequence>
<proteinExistence type="predicted"/>
<keyword evidence="2" id="KW-1185">Reference proteome</keyword>
<dbReference type="EMBL" id="CP054492">
    <property type="protein sequence ID" value="QOY52736.1"/>
    <property type="molecule type" value="Genomic_DNA"/>
</dbReference>
<protein>
    <submittedName>
        <fullName evidence="1">Uncharacterized protein</fullName>
    </submittedName>
</protein>